<dbReference type="Pfam" id="PF14933">
    <property type="entry name" value="CEP19"/>
    <property type="match status" value="1"/>
</dbReference>
<feature type="region of interest" description="Disordered" evidence="1">
    <location>
        <begin position="503"/>
        <end position="548"/>
    </location>
</feature>
<protein>
    <submittedName>
        <fullName evidence="2">Uncharacterized protein</fullName>
    </submittedName>
</protein>
<feature type="region of interest" description="Disordered" evidence="1">
    <location>
        <begin position="586"/>
        <end position="614"/>
    </location>
</feature>
<gene>
    <name evidence="2" type="ORF">HK099_003374</name>
</gene>
<feature type="region of interest" description="Disordered" evidence="1">
    <location>
        <begin position="280"/>
        <end position="303"/>
    </location>
</feature>
<dbReference type="InterPro" id="IPR029412">
    <property type="entry name" value="CEP19"/>
</dbReference>
<accession>A0AAD5XWB2</accession>
<feature type="compositionally biased region" description="Basic and acidic residues" evidence="1">
    <location>
        <begin position="534"/>
        <end position="548"/>
    </location>
</feature>
<organism evidence="2 3">
    <name type="scientific">Clydaea vesicula</name>
    <dbReference type="NCBI Taxonomy" id="447962"/>
    <lineage>
        <taxon>Eukaryota</taxon>
        <taxon>Fungi</taxon>
        <taxon>Fungi incertae sedis</taxon>
        <taxon>Chytridiomycota</taxon>
        <taxon>Chytridiomycota incertae sedis</taxon>
        <taxon>Chytridiomycetes</taxon>
        <taxon>Lobulomycetales</taxon>
        <taxon>Lobulomycetaceae</taxon>
        <taxon>Clydaea</taxon>
    </lineage>
</organism>
<dbReference type="AlphaFoldDB" id="A0AAD5XWB2"/>
<proteinExistence type="predicted"/>
<evidence type="ECO:0000313" key="2">
    <source>
        <dbReference type="EMBL" id="KAJ3221587.1"/>
    </source>
</evidence>
<dbReference type="EMBL" id="JADGJW010000221">
    <property type="protein sequence ID" value="KAJ3221587.1"/>
    <property type="molecule type" value="Genomic_DNA"/>
</dbReference>
<feature type="compositionally biased region" description="Acidic residues" evidence="1">
    <location>
        <begin position="516"/>
        <end position="533"/>
    </location>
</feature>
<evidence type="ECO:0000313" key="3">
    <source>
        <dbReference type="Proteomes" id="UP001211065"/>
    </source>
</evidence>
<name>A0AAD5XWB2_9FUNG</name>
<sequence>MDVNFEKNRIKPDDVNFIYDVQKTFDAPVEKTDWDSSSSSSSASNNAIRLSVSSKDLVLKSSSAKKLESSAKDLEEIDEDVLSAFSNDSNDSNESIDFTANGKLVKNKLSKSSANSSLNEIKKIDSNEETMRKKSLNENIEDESGKESVLKSNVIELPFAPTFTNPDTNDSKPELSEVSNAVATNSKKNSIFLSEIPEKNPTSLLNLEPLGNLKKNNLTELKPLEKISFPTPVVNVDNFTGNSTVESQIQSENYFFDSLTITNNEGMSAVSKSPNLRVENEAKQPAEQNKLTQENPVSDFNKPSMIPIPTSLKHVSEVINTPAFFEKKSLMSLLPKLGGLQQKVIEEKLDANDKISTLSDEIEDDMEEEFDEDLDAVLEMLDEDDIEPFREKYVKSGVKPAEDTTLQKDLKIVESIYLKSPVTPIVLPENVTLVKSRSNSTEKKEVKPEANNNVKLSDPVKNFTFLQDPLESLDNKTNIIPTFHTAESKVNTDKVIISTLANTSKEDDSGEQNSFIEEDLESFELSEISDDDKEDKKNEVQKKNESDIEKIEVKDSRISPLTESAEPATTISNDVGVVLKEKNNMEENVREKNNVEENVIEKNNVEENSKEKKDDIYEEDFSDFGAGETNSNFSVESLKIKNPAVNNLGSLNNKTELSNRIKLDFDNDDDDFEFDDDLSFDKGSSEGSF</sequence>
<keyword evidence="3" id="KW-1185">Reference proteome</keyword>
<feature type="compositionally biased region" description="Polar residues" evidence="1">
    <location>
        <begin position="286"/>
        <end position="298"/>
    </location>
</feature>
<feature type="compositionally biased region" description="Acidic residues" evidence="1">
    <location>
        <begin position="666"/>
        <end position="678"/>
    </location>
</feature>
<evidence type="ECO:0000256" key="1">
    <source>
        <dbReference type="SAM" id="MobiDB-lite"/>
    </source>
</evidence>
<comment type="caution">
    <text evidence="2">The sequence shown here is derived from an EMBL/GenBank/DDBJ whole genome shotgun (WGS) entry which is preliminary data.</text>
</comment>
<reference evidence="2" key="1">
    <citation type="submission" date="2020-05" db="EMBL/GenBank/DDBJ databases">
        <title>Phylogenomic resolution of chytrid fungi.</title>
        <authorList>
            <person name="Stajich J.E."/>
            <person name="Amses K."/>
            <person name="Simmons R."/>
            <person name="Seto K."/>
            <person name="Myers J."/>
            <person name="Bonds A."/>
            <person name="Quandt C.A."/>
            <person name="Barry K."/>
            <person name="Liu P."/>
            <person name="Grigoriev I."/>
            <person name="Longcore J.E."/>
            <person name="James T.Y."/>
        </authorList>
    </citation>
    <scope>NUCLEOTIDE SEQUENCE</scope>
    <source>
        <strain evidence="2">JEL0476</strain>
    </source>
</reference>
<feature type="region of interest" description="Disordered" evidence="1">
    <location>
        <begin position="666"/>
        <end position="689"/>
    </location>
</feature>
<feature type="compositionally biased region" description="Basic and acidic residues" evidence="1">
    <location>
        <begin position="679"/>
        <end position="689"/>
    </location>
</feature>
<dbReference type="Proteomes" id="UP001211065">
    <property type="component" value="Unassembled WGS sequence"/>
</dbReference>